<accession>A0A1R2B624</accession>
<dbReference type="EMBL" id="MPUH01000917">
    <property type="protein sequence ID" value="OMJ72244.1"/>
    <property type="molecule type" value="Genomic_DNA"/>
</dbReference>
<organism evidence="1 2">
    <name type="scientific">Stentor coeruleus</name>
    <dbReference type="NCBI Taxonomy" id="5963"/>
    <lineage>
        <taxon>Eukaryota</taxon>
        <taxon>Sar</taxon>
        <taxon>Alveolata</taxon>
        <taxon>Ciliophora</taxon>
        <taxon>Postciliodesmatophora</taxon>
        <taxon>Heterotrichea</taxon>
        <taxon>Heterotrichida</taxon>
        <taxon>Stentoridae</taxon>
        <taxon>Stentor</taxon>
    </lineage>
</organism>
<reference evidence="1 2" key="1">
    <citation type="submission" date="2016-11" db="EMBL/GenBank/DDBJ databases">
        <title>The macronuclear genome of Stentor coeruleus: a giant cell with tiny introns.</title>
        <authorList>
            <person name="Slabodnick M."/>
            <person name="Ruby J.G."/>
            <person name="Reiff S.B."/>
            <person name="Swart E.C."/>
            <person name="Gosai S."/>
            <person name="Prabakaran S."/>
            <person name="Witkowska E."/>
            <person name="Larue G.E."/>
            <person name="Fisher S."/>
            <person name="Freeman R.M."/>
            <person name="Gunawardena J."/>
            <person name="Chu W."/>
            <person name="Stover N.A."/>
            <person name="Gregory B.D."/>
            <person name="Nowacki M."/>
            <person name="Derisi J."/>
            <person name="Roy S.W."/>
            <person name="Marshall W.F."/>
            <person name="Sood P."/>
        </authorList>
    </citation>
    <scope>NUCLEOTIDE SEQUENCE [LARGE SCALE GENOMIC DNA]</scope>
    <source>
        <strain evidence="1">WM001</strain>
    </source>
</reference>
<protein>
    <submittedName>
        <fullName evidence="1">Uncharacterized protein</fullName>
    </submittedName>
</protein>
<keyword evidence="2" id="KW-1185">Reference proteome</keyword>
<comment type="caution">
    <text evidence="1">The sequence shown here is derived from an EMBL/GenBank/DDBJ whole genome shotgun (WGS) entry which is preliminary data.</text>
</comment>
<evidence type="ECO:0000313" key="1">
    <source>
        <dbReference type="EMBL" id="OMJ72244.1"/>
    </source>
</evidence>
<proteinExistence type="predicted"/>
<gene>
    <name evidence="1" type="ORF">SteCoe_29354</name>
</gene>
<sequence length="384" mass="44794">MENIPYKTSKFVYSPAKFPHIAYISTFPSNSFYMCLGVGILELIARFKNHEDYIRALIIYLQNHKTESITLSNQDSQYVQNYYKFFDYILTISPFEGLNCIKTYIEKPSNYAIVQSIEKGFKYILASMIEKSKKEKISKIISGENIDSLAYSLLLKAADSLCIKIERYKIVHDSIKNDFDVEKDDFISRSLGKYPIMHLVMHSNIYYLAYSEAMVEQENNENFNQKLLDDYPFLDKQNDFDENEYEQSILGTIPKGNDSKSLAFFLVKSFARELKKNNLVNKDIILIVQECLRKNSELESIEELRSLSDSSFDLCSKEPTESSIQTEHIIKNCSFCKRPYQSDLKYKCPDECSVCFMCRKSDPFYCIQCRRCYTKQETSSFSIE</sequence>
<dbReference type="AlphaFoldDB" id="A0A1R2B624"/>
<dbReference type="Proteomes" id="UP000187209">
    <property type="component" value="Unassembled WGS sequence"/>
</dbReference>
<evidence type="ECO:0000313" key="2">
    <source>
        <dbReference type="Proteomes" id="UP000187209"/>
    </source>
</evidence>
<name>A0A1R2B624_9CILI</name>